<dbReference type="SUPFAM" id="SSF117457">
    <property type="entry name" value="FumA C-terminal domain-like"/>
    <property type="match status" value="1"/>
</dbReference>
<dbReference type="HOGENOM" id="CLU_098588_2_0_11"/>
<dbReference type="NCBIfam" id="NF005310">
    <property type="entry name" value="PRK06842.1"/>
    <property type="match status" value="1"/>
</dbReference>
<evidence type="ECO:0000259" key="3">
    <source>
        <dbReference type="Pfam" id="PF05683"/>
    </source>
</evidence>
<sequence>MRPVIGRSCCRRDAIDGGSAMTDVRHIETPLTDDVVRSLHCGDMVSISGVIYTGRDAAHKIMCERIARGESLPVDFHGQVIYYAGPTPTKPGHVIGSCGPTTSGRMDAFTPTMIEQAGLKGMVGKGPRSREVVDCMVKNNVVYFASIGGAAAVIASSVRECEVVAYDELGPEAVRRLVVEDYPCIVAIDSAGNDIYEQGPARFCIN</sequence>
<keyword evidence="5" id="KW-1185">Reference proteome</keyword>
<comment type="similarity">
    <text evidence="1">Belongs to the class-I fumarase family.</text>
</comment>
<dbReference type="InterPro" id="IPR036660">
    <property type="entry name" value="Fe-S_hydroAse_TtdB_cat_sf"/>
</dbReference>
<feature type="domain" description="Fe-S hydro-lyase tartrate dehydratase beta-type catalytic" evidence="3">
    <location>
        <begin position="27"/>
        <end position="198"/>
    </location>
</feature>
<gene>
    <name evidence="4" type="ORF">HMPREF0762_02000</name>
</gene>
<dbReference type="eggNOG" id="COG1838">
    <property type="taxonomic scope" value="Bacteria"/>
</dbReference>
<comment type="caution">
    <text evidence="4">The sequence shown here is derived from an EMBL/GenBank/DDBJ whole genome shotgun (WGS) entry which is preliminary data.</text>
</comment>
<evidence type="ECO:0000256" key="1">
    <source>
        <dbReference type="ARBA" id="ARBA00008876"/>
    </source>
</evidence>
<keyword evidence="2" id="KW-0456">Lyase</keyword>
<dbReference type="GO" id="GO:0016836">
    <property type="term" value="F:hydro-lyase activity"/>
    <property type="evidence" value="ECO:0007669"/>
    <property type="project" value="InterPro"/>
</dbReference>
<accession>D0WJH3</accession>
<organism evidence="4 5">
    <name type="scientific">Slackia exigua (strain ATCC 700122 / DSM 15923 / CIP 105133 / JCM 11022 / KCTC 5966 / S-7)</name>
    <dbReference type="NCBI Taxonomy" id="649764"/>
    <lineage>
        <taxon>Bacteria</taxon>
        <taxon>Bacillati</taxon>
        <taxon>Actinomycetota</taxon>
        <taxon>Coriobacteriia</taxon>
        <taxon>Eggerthellales</taxon>
        <taxon>Eggerthellaceae</taxon>
        <taxon>Slackia</taxon>
    </lineage>
</organism>
<reference evidence="4" key="1">
    <citation type="submission" date="2009-10" db="EMBL/GenBank/DDBJ databases">
        <authorList>
            <person name="Weinstock G."/>
            <person name="Sodergren E."/>
            <person name="Clifton S."/>
            <person name="Fulton L."/>
            <person name="Fulton B."/>
            <person name="Courtney L."/>
            <person name="Fronick C."/>
            <person name="Harrison M."/>
            <person name="Strong C."/>
            <person name="Farmer C."/>
            <person name="Delahaunty K."/>
            <person name="Markovic C."/>
            <person name="Hall O."/>
            <person name="Minx P."/>
            <person name="Tomlinson C."/>
            <person name="Mitreva M."/>
            <person name="Nelson J."/>
            <person name="Hou S."/>
            <person name="Wollam A."/>
            <person name="Pepin K.H."/>
            <person name="Johnson M."/>
            <person name="Bhonagiri V."/>
            <person name="Nash W.E."/>
            <person name="Warren W."/>
            <person name="Chinwalla A."/>
            <person name="Mardis E.R."/>
            <person name="Wilson R.K."/>
        </authorList>
    </citation>
    <scope>NUCLEOTIDE SEQUENCE [LARGE SCALE GENOMIC DNA]</scope>
    <source>
        <strain evidence="4">ATCC 700122</strain>
    </source>
</reference>
<dbReference type="InterPro" id="IPR004647">
    <property type="entry name" value="Fe-S_hydro-lyase_TtdB-typ_cat"/>
</dbReference>
<proteinExistence type="inferred from homology"/>
<name>D0WJH3_SLAES</name>
<dbReference type="EMBL" id="ACUX02000019">
    <property type="protein sequence ID" value="EEZ60521.1"/>
    <property type="molecule type" value="Genomic_DNA"/>
</dbReference>
<dbReference type="Gene3D" id="3.20.130.10">
    <property type="entry name" value="Fe-S hydro-lyase, tartrate dehydratase beta-type, catalytic domain"/>
    <property type="match status" value="1"/>
</dbReference>
<dbReference type="PANTHER" id="PTHR43351">
    <property type="entry name" value="L(+)-TARTRATE DEHYDRATASE SUBUNIT BETA"/>
    <property type="match status" value="1"/>
</dbReference>
<dbReference type="Proteomes" id="UP000006001">
    <property type="component" value="Unassembled WGS sequence"/>
</dbReference>
<evidence type="ECO:0000256" key="2">
    <source>
        <dbReference type="ARBA" id="ARBA00023239"/>
    </source>
</evidence>
<dbReference type="NCBIfam" id="TIGR00723">
    <property type="entry name" value="ttdB_fumA_fumB"/>
    <property type="match status" value="1"/>
</dbReference>
<dbReference type="Pfam" id="PF05683">
    <property type="entry name" value="Fumerase_C"/>
    <property type="match status" value="1"/>
</dbReference>
<dbReference type="PANTHER" id="PTHR43351:SF2">
    <property type="entry name" value="L(+)-TARTRATE DEHYDRATASE SUBUNIT BETA-RELATED"/>
    <property type="match status" value="1"/>
</dbReference>
<evidence type="ECO:0000313" key="4">
    <source>
        <dbReference type="EMBL" id="EEZ60521.1"/>
    </source>
</evidence>
<evidence type="ECO:0000313" key="5">
    <source>
        <dbReference type="Proteomes" id="UP000006001"/>
    </source>
</evidence>
<dbReference type="AlphaFoldDB" id="D0WJH3"/>
<protein>
    <submittedName>
        <fullName evidence="4">Hydrolyase, tartrate beta subunit/fumarate domain protein, Fe-S type</fullName>
    </submittedName>
</protein>
<dbReference type="STRING" id="649764.HMPREF0762_02000"/>